<dbReference type="Proteomes" id="UP001139451">
    <property type="component" value="Unassembled WGS sequence"/>
</dbReference>
<accession>A0A9X2HKL4</accession>
<dbReference type="AlphaFoldDB" id="A0A9X2HKL4"/>
<evidence type="ECO:0000256" key="1">
    <source>
        <dbReference type="SAM" id="Phobius"/>
    </source>
</evidence>
<evidence type="ECO:0000313" key="2">
    <source>
        <dbReference type="EMBL" id="MCP3731822.1"/>
    </source>
</evidence>
<proteinExistence type="predicted"/>
<protein>
    <submittedName>
        <fullName evidence="2">Uncharacterized protein</fullName>
    </submittedName>
</protein>
<gene>
    <name evidence="2" type="ORF">M9978_15460</name>
</gene>
<feature type="transmembrane region" description="Helical" evidence="1">
    <location>
        <begin position="35"/>
        <end position="54"/>
    </location>
</feature>
<evidence type="ECO:0000313" key="3">
    <source>
        <dbReference type="Proteomes" id="UP001139451"/>
    </source>
</evidence>
<keyword evidence="1" id="KW-0812">Transmembrane</keyword>
<comment type="caution">
    <text evidence="2">The sequence shown here is derived from an EMBL/GenBank/DDBJ whole genome shotgun (WGS) entry which is preliminary data.</text>
</comment>
<feature type="transmembrane region" description="Helical" evidence="1">
    <location>
        <begin position="7"/>
        <end position="29"/>
    </location>
</feature>
<keyword evidence="3" id="KW-1185">Reference proteome</keyword>
<organism evidence="2 3">
    <name type="scientific">Sphingomonas tagetis</name>
    <dbReference type="NCBI Taxonomy" id="2949092"/>
    <lineage>
        <taxon>Bacteria</taxon>
        <taxon>Pseudomonadati</taxon>
        <taxon>Pseudomonadota</taxon>
        <taxon>Alphaproteobacteria</taxon>
        <taxon>Sphingomonadales</taxon>
        <taxon>Sphingomonadaceae</taxon>
        <taxon>Sphingomonas</taxon>
    </lineage>
</organism>
<dbReference type="EMBL" id="JAMLDX010000013">
    <property type="protein sequence ID" value="MCP3731822.1"/>
    <property type="molecule type" value="Genomic_DNA"/>
</dbReference>
<keyword evidence="1" id="KW-1133">Transmembrane helix</keyword>
<keyword evidence="1" id="KW-0472">Membrane</keyword>
<name>A0A9X2HKL4_9SPHN</name>
<dbReference type="RefSeq" id="WP_254294744.1">
    <property type="nucleotide sequence ID" value="NZ_JAMLDX010000013.1"/>
</dbReference>
<sequence>MRVLVEALHISAGIAVALLIAALCSWAYPLARGDVWIVTGVAILAVLLMGIGPMRRAAAEDRAKRRADPNGAGDA</sequence>
<reference evidence="2" key="1">
    <citation type="submission" date="2022-05" db="EMBL/GenBank/DDBJ databases">
        <title>Sphingomonas sp. strain MG17 Genome sequencing and assembly.</title>
        <authorList>
            <person name="Kim I."/>
        </authorList>
    </citation>
    <scope>NUCLEOTIDE SEQUENCE</scope>
    <source>
        <strain evidence="2">MG17</strain>
    </source>
</reference>